<keyword evidence="3" id="KW-0433">Leucine-rich repeat</keyword>
<evidence type="ECO:0000256" key="7">
    <source>
        <dbReference type="ARBA" id="ARBA00022777"/>
    </source>
</evidence>
<evidence type="ECO:0000256" key="10">
    <source>
        <dbReference type="ARBA" id="ARBA00047899"/>
    </source>
</evidence>
<dbReference type="PROSITE" id="PS50104">
    <property type="entry name" value="TIR"/>
    <property type="match status" value="1"/>
</dbReference>
<evidence type="ECO:0000259" key="12">
    <source>
        <dbReference type="PROSITE" id="PS50104"/>
    </source>
</evidence>
<dbReference type="GO" id="GO:0005737">
    <property type="term" value="C:cytoplasm"/>
    <property type="evidence" value="ECO:0007669"/>
    <property type="project" value="TreeGrafter"/>
</dbReference>
<accession>A0A1T4YEB5</accession>
<dbReference type="PANTHER" id="PTHR48051">
    <property type="match status" value="1"/>
</dbReference>
<dbReference type="InterPro" id="IPR055414">
    <property type="entry name" value="LRR_R13L4/SHOC2-like"/>
</dbReference>
<dbReference type="PROSITE" id="PS51450">
    <property type="entry name" value="LRR"/>
    <property type="match status" value="5"/>
</dbReference>
<dbReference type="InterPro" id="IPR057263">
    <property type="entry name" value="COR-B"/>
</dbReference>
<reference evidence="15" key="1">
    <citation type="submission" date="2017-02" db="EMBL/GenBank/DDBJ databases">
        <authorList>
            <person name="Varghese N."/>
            <person name="Submissions S."/>
        </authorList>
    </citation>
    <scope>NUCLEOTIDE SEQUENCE [LARGE SCALE GENOMIC DNA]</scope>
    <source>
        <strain evidence="15">ATCC 700200</strain>
    </source>
</reference>
<dbReference type="SMART" id="SM00255">
    <property type="entry name" value="TIR"/>
    <property type="match status" value="1"/>
</dbReference>
<dbReference type="GO" id="GO:0007165">
    <property type="term" value="P:signal transduction"/>
    <property type="evidence" value="ECO:0007669"/>
    <property type="project" value="InterPro"/>
</dbReference>
<dbReference type="GO" id="GO:0004674">
    <property type="term" value="F:protein serine/threonine kinase activity"/>
    <property type="evidence" value="ECO:0007669"/>
    <property type="project" value="UniProtKB-KW"/>
</dbReference>
<keyword evidence="4" id="KW-0808">Transferase</keyword>
<evidence type="ECO:0000256" key="11">
    <source>
        <dbReference type="ARBA" id="ARBA00048679"/>
    </source>
</evidence>
<organism evidence="14 15">
    <name type="scientific">Prosthecobacter debontii</name>
    <dbReference type="NCBI Taxonomy" id="48467"/>
    <lineage>
        <taxon>Bacteria</taxon>
        <taxon>Pseudomonadati</taxon>
        <taxon>Verrucomicrobiota</taxon>
        <taxon>Verrucomicrobiia</taxon>
        <taxon>Verrucomicrobiales</taxon>
        <taxon>Verrucomicrobiaceae</taxon>
        <taxon>Prosthecobacter</taxon>
    </lineage>
</organism>
<dbReference type="SUPFAM" id="SSF52540">
    <property type="entry name" value="P-loop containing nucleoside triphosphate hydrolases"/>
    <property type="match status" value="1"/>
</dbReference>
<keyword evidence="8" id="KW-0067">ATP-binding</keyword>
<dbReference type="STRING" id="48467.SAMN02745166_03068"/>
<dbReference type="SUPFAM" id="SSF52058">
    <property type="entry name" value="L domain-like"/>
    <property type="match status" value="1"/>
</dbReference>
<dbReference type="InterPro" id="IPR035897">
    <property type="entry name" value="Toll_tir_struct_dom_sf"/>
</dbReference>
<evidence type="ECO:0000256" key="4">
    <source>
        <dbReference type="ARBA" id="ARBA00022679"/>
    </source>
</evidence>
<dbReference type="Pfam" id="PF16095">
    <property type="entry name" value="COR-A"/>
    <property type="match status" value="1"/>
</dbReference>
<evidence type="ECO:0000259" key="13">
    <source>
        <dbReference type="PROSITE" id="PS51424"/>
    </source>
</evidence>
<gene>
    <name evidence="14" type="ORF">SAMN02745166_03068</name>
</gene>
<evidence type="ECO:0000256" key="6">
    <source>
        <dbReference type="ARBA" id="ARBA00022741"/>
    </source>
</evidence>
<keyword evidence="15" id="KW-1185">Reference proteome</keyword>
<protein>
    <recommendedName>
        <fullName evidence="1">non-specific serine/threonine protein kinase</fullName>
        <ecNumber evidence="1">2.7.11.1</ecNumber>
    </recommendedName>
</protein>
<dbReference type="Pfam" id="PF13855">
    <property type="entry name" value="LRR_8"/>
    <property type="match status" value="1"/>
</dbReference>
<keyword evidence="5" id="KW-0677">Repeat</keyword>
<proteinExistence type="predicted"/>
<name>A0A1T4YEB5_9BACT</name>
<evidence type="ECO:0000256" key="5">
    <source>
        <dbReference type="ARBA" id="ARBA00022737"/>
    </source>
</evidence>
<dbReference type="EC" id="2.7.11.1" evidence="1"/>
<evidence type="ECO:0000256" key="2">
    <source>
        <dbReference type="ARBA" id="ARBA00022527"/>
    </source>
</evidence>
<keyword evidence="9" id="KW-0342">GTP-binding</keyword>
<feature type="domain" description="Roc" evidence="13">
    <location>
        <begin position="265"/>
        <end position="442"/>
    </location>
</feature>
<evidence type="ECO:0000313" key="15">
    <source>
        <dbReference type="Proteomes" id="UP000190774"/>
    </source>
</evidence>
<dbReference type="Gene3D" id="3.40.50.300">
    <property type="entry name" value="P-loop containing nucleotide triphosphate hydrolases"/>
    <property type="match status" value="1"/>
</dbReference>
<dbReference type="SUPFAM" id="SSF52200">
    <property type="entry name" value="Toll/Interleukin receptor TIR domain"/>
    <property type="match status" value="1"/>
</dbReference>
<dbReference type="Pfam" id="PF08477">
    <property type="entry name" value="Roc"/>
    <property type="match status" value="1"/>
</dbReference>
<evidence type="ECO:0000256" key="3">
    <source>
        <dbReference type="ARBA" id="ARBA00022614"/>
    </source>
</evidence>
<dbReference type="PRINTS" id="PR00449">
    <property type="entry name" value="RASTRNSFRMNG"/>
</dbReference>
<dbReference type="Gene3D" id="3.30.310.200">
    <property type="match status" value="1"/>
</dbReference>
<dbReference type="Gene3D" id="1.10.10.10">
    <property type="entry name" value="Winged helix-like DNA-binding domain superfamily/Winged helix DNA-binding domain"/>
    <property type="match status" value="1"/>
</dbReference>
<dbReference type="InterPro" id="IPR032675">
    <property type="entry name" value="LRR_dom_sf"/>
</dbReference>
<dbReference type="InterPro" id="IPR020859">
    <property type="entry name" value="ROC"/>
</dbReference>
<dbReference type="EMBL" id="FUYE01000010">
    <property type="protein sequence ID" value="SKB00119.1"/>
    <property type="molecule type" value="Genomic_DNA"/>
</dbReference>
<dbReference type="Pfam" id="PF13676">
    <property type="entry name" value="TIR_2"/>
    <property type="match status" value="1"/>
</dbReference>
<dbReference type="InterPro" id="IPR032171">
    <property type="entry name" value="COR-A"/>
</dbReference>
<feature type="domain" description="TIR" evidence="12">
    <location>
        <begin position="793"/>
        <end position="936"/>
    </location>
</feature>
<dbReference type="InterPro" id="IPR050216">
    <property type="entry name" value="LRR_domain-containing"/>
</dbReference>
<comment type="catalytic activity">
    <reaction evidence="10">
        <text>L-threonyl-[protein] + ATP = O-phospho-L-threonyl-[protein] + ADP + H(+)</text>
        <dbReference type="Rhea" id="RHEA:46608"/>
        <dbReference type="Rhea" id="RHEA-COMP:11060"/>
        <dbReference type="Rhea" id="RHEA-COMP:11605"/>
        <dbReference type="ChEBI" id="CHEBI:15378"/>
        <dbReference type="ChEBI" id="CHEBI:30013"/>
        <dbReference type="ChEBI" id="CHEBI:30616"/>
        <dbReference type="ChEBI" id="CHEBI:61977"/>
        <dbReference type="ChEBI" id="CHEBI:456216"/>
        <dbReference type="EC" id="2.7.11.1"/>
    </reaction>
</comment>
<dbReference type="RefSeq" id="WP_176159465.1">
    <property type="nucleotide sequence ID" value="NZ_FUYE01000010.1"/>
</dbReference>
<keyword evidence="7" id="KW-0418">Kinase</keyword>
<dbReference type="Proteomes" id="UP000190774">
    <property type="component" value="Unassembled WGS sequence"/>
</dbReference>
<dbReference type="GO" id="GO:0005524">
    <property type="term" value="F:ATP binding"/>
    <property type="evidence" value="ECO:0007669"/>
    <property type="project" value="UniProtKB-KW"/>
</dbReference>
<dbReference type="Gene3D" id="3.40.50.10140">
    <property type="entry name" value="Toll/interleukin-1 receptor homology (TIR) domain"/>
    <property type="match status" value="1"/>
</dbReference>
<evidence type="ECO:0000256" key="1">
    <source>
        <dbReference type="ARBA" id="ARBA00012513"/>
    </source>
</evidence>
<dbReference type="PROSITE" id="PS51424">
    <property type="entry name" value="ROC"/>
    <property type="match status" value="1"/>
</dbReference>
<evidence type="ECO:0000313" key="14">
    <source>
        <dbReference type="EMBL" id="SKB00119.1"/>
    </source>
</evidence>
<dbReference type="PANTHER" id="PTHR48051:SF39">
    <property type="entry name" value="P53-INDUCED DEATH DOMAIN PROTEIN 1"/>
    <property type="match status" value="1"/>
</dbReference>
<dbReference type="InterPro" id="IPR000157">
    <property type="entry name" value="TIR_dom"/>
</dbReference>
<dbReference type="InterPro" id="IPR001611">
    <property type="entry name" value="Leu-rich_rpt"/>
</dbReference>
<dbReference type="Gene3D" id="3.80.10.10">
    <property type="entry name" value="Ribonuclease Inhibitor"/>
    <property type="match status" value="2"/>
</dbReference>
<dbReference type="AlphaFoldDB" id="A0A1T4YEB5"/>
<dbReference type="SMART" id="SM00364">
    <property type="entry name" value="LRR_BAC"/>
    <property type="match status" value="6"/>
</dbReference>
<dbReference type="SMART" id="SM00369">
    <property type="entry name" value="LRR_TYP"/>
    <property type="match status" value="7"/>
</dbReference>
<evidence type="ECO:0000256" key="8">
    <source>
        <dbReference type="ARBA" id="ARBA00022840"/>
    </source>
</evidence>
<dbReference type="Pfam" id="PF25497">
    <property type="entry name" value="COR-B"/>
    <property type="match status" value="1"/>
</dbReference>
<dbReference type="InterPro" id="IPR003591">
    <property type="entry name" value="Leu-rich_rpt_typical-subtyp"/>
</dbReference>
<evidence type="ECO:0000256" key="9">
    <source>
        <dbReference type="ARBA" id="ARBA00023134"/>
    </source>
</evidence>
<keyword evidence="6" id="KW-0547">Nucleotide-binding</keyword>
<comment type="catalytic activity">
    <reaction evidence="11">
        <text>L-seryl-[protein] + ATP = O-phospho-L-seryl-[protein] + ADP + H(+)</text>
        <dbReference type="Rhea" id="RHEA:17989"/>
        <dbReference type="Rhea" id="RHEA-COMP:9863"/>
        <dbReference type="Rhea" id="RHEA-COMP:11604"/>
        <dbReference type="ChEBI" id="CHEBI:15378"/>
        <dbReference type="ChEBI" id="CHEBI:29999"/>
        <dbReference type="ChEBI" id="CHEBI:30616"/>
        <dbReference type="ChEBI" id="CHEBI:83421"/>
        <dbReference type="ChEBI" id="CHEBI:456216"/>
        <dbReference type="EC" id="2.7.11.1"/>
    </reaction>
</comment>
<dbReference type="InterPro" id="IPR036388">
    <property type="entry name" value="WH-like_DNA-bd_sf"/>
</dbReference>
<keyword evidence="2" id="KW-0723">Serine/threonine-protein kinase</keyword>
<sequence length="949" mass="108067">MATPEEQMSPQEQKAYNEALKRIEACRKKGKRGTSLDLMNLGLTRLPPEIGKLHALIGLYLHDNTLSSLPPEIVKFQALRELFISYNLLTSLPPEIGQLQALTVLDLRNNQLTTLPREIGQLQALTGLYLHDNQLTSLPPEIGQLQALTELALSDSQLTSLPPEIGQLQALTVLDLRNNQLTSLPPEIGQLQALTELDLSDSQLTSLPPEISQLQALTELYLHGNPGLNLPLGVLGFTWMEVANNEGNPAPPKAILDYYFARQKGTRPLNEVKLLLVGRGEAGKTSVSRALRGEEFQKDQGETPGIEIRPWNLACPEGAPVKVHVWDFAGQEITHETHRFFLTERSLYLVVLDGRGGQQMEEAEYWLSHVDRYGSRKDGDKVERSPVIVVLNKWRSPGPYDVEKRRLQREYPNIRAFVETDCREGHGIETLKETICAVLEQMPAVRQEWPLTYFNVRQKLDDLAMPEDAHQRRHFLNWDAYKGVCAEWGVTEQDQQKRLAENLNALGVALYYGDDERLRDTRVLNPNWAANGLYGLVRGVHRKPFQNKPGLLWQGEFAAVLAEGMEGMSKERGATIDDYPEERDGVRVHDFLLELMQDRELGFLAGEYRKQPLYLLPGLLTLDEPEPKDYDITAHIDRAELRFRYLYELLPAGVMSRFIVRTHPLSDDYFRWQRGVVLGWGNARALVMAERRRNPRVDVFIQGGTPEERQELAGVVRANMEEIHRGLPDGLKGREELDLTVAGDQYENVEKLERLEAENKPVQVVTARGVIELPAEKELEQVQPAKARRKTAPKLKVFVSYAHANYKLWERLKTHLDILKNERQVSIWFDGKIRPGSEWDDAIRKELKEADIVIVLLSNAFFASKYIQGVEMKEARRRQQVGEAEILPVLLEPSEAFTKHRWLRDLQAVPSVKGQLRPISSFNPGVNGWHLVEQALRGMIEEVAQRRRR</sequence>
<dbReference type="InterPro" id="IPR027417">
    <property type="entry name" value="P-loop_NTPase"/>
</dbReference>
<dbReference type="Pfam" id="PF23598">
    <property type="entry name" value="LRR_14"/>
    <property type="match status" value="1"/>
</dbReference>